<evidence type="ECO:0000259" key="2">
    <source>
        <dbReference type="Pfam" id="PF12680"/>
    </source>
</evidence>
<dbReference type="PANTHER" id="PTHR38436">
    <property type="entry name" value="POLYKETIDE CYCLASE SNOAL-LIKE DOMAIN"/>
    <property type="match status" value="1"/>
</dbReference>
<evidence type="ECO:0000256" key="1">
    <source>
        <dbReference type="SAM" id="MobiDB-lite"/>
    </source>
</evidence>
<dbReference type="OrthoDB" id="3657563at2759"/>
<dbReference type="GO" id="GO:0030638">
    <property type="term" value="P:polyketide metabolic process"/>
    <property type="evidence" value="ECO:0007669"/>
    <property type="project" value="InterPro"/>
</dbReference>
<dbReference type="Proteomes" id="UP000799772">
    <property type="component" value="Unassembled WGS sequence"/>
</dbReference>
<dbReference type="InterPro" id="IPR009959">
    <property type="entry name" value="Cyclase_SnoaL-like"/>
</dbReference>
<proteinExistence type="predicted"/>
<organism evidence="3 4">
    <name type="scientific">Rhizodiscina lignyota</name>
    <dbReference type="NCBI Taxonomy" id="1504668"/>
    <lineage>
        <taxon>Eukaryota</taxon>
        <taxon>Fungi</taxon>
        <taxon>Dikarya</taxon>
        <taxon>Ascomycota</taxon>
        <taxon>Pezizomycotina</taxon>
        <taxon>Dothideomycetes</taxon>
        <taxon>Pleosporomycetidae</taxon>
        <taxon>Aulographales</taxon>
        <taxon>Rhizodiscinaceae</taxon>
        <taxon>Rhizodiscina</taxon>
    </lineage>
</organism>
<dbReference type="InterPro" id="IPR032710">
    <property type="entry name" value="NTF2-like_dom_sf"/>
</dbReference>
<accession>A0A9P4ISH3</accession>
<reference evidence="3" key="1">
    <citation type="journal article" date="2020" name="Stud. Mycol.">
        <title>101 Dothideomycetes genomes: a test case for predicting lifestyles and emergence of pathogens.</title>
        <authorList>
            <person name="Haridas S."/>
            <person name="Albert R."/>
            <person name="Binder M."/>
            <person name="Bloem J."/>
            <person name="Labutti K."/>
            <person name="Salamov A."/>
            <person name="Andreopoulos B."/>
            <person name="Baker S."/>
            <person name="Barry K."/>
            <person name="Bills G."/>
            <person name="Bluhm B."/>
            <person name="Cannon C."/>
            <person name="Castanera R."/>
            <person name="Culley D."/>
            <person name="Daum C."/>
            <person name="Ezra D."/>
            <person name="Gonzalez J."/>
            <person name="Henrissat B."/>
            <person name="Kuo A."/>
            <person name="Liang C."/>
            <person name="Lipzen A."/>
            <person name="Lutzoni F."/>
            <person name="Magnuson J."/>
            <person name="Mondo S."/>
            <person name="Nolan M."/>
            <person name="Ohm R."/>
            <person name="Pangilinan J."/>
            <person name="Park H.-J."/>
            <person name="Ramirez L."/>
            <person name="Alfaro M."/>
            <person name="Sun H."/>
            <person name="Tritt A."/>
            <person name="Yoshinaga Y."/>
            <person name="Zwiers L.-H."/>
            <person name="Turgeon B."/>
            <person name="Goodwin S."/>
            <person name="Spatafora J."/>
            <person name="Crous P."/>
            <person name="Grigoriev I."/>
        </authorList>
    </citation>
    <scope>NUCLEOTIDE SEQUENCE</scope>
    <source>
        <strain evidence="3">CBS 133067</strain>
    </source>
</reference>
<gene>
    <name evidence="3" type="ORF">NA57DRAFT_71230</name>
</gene>
<dbReference type="Gene3D" id="3.10.450.50">
    <property type="match status" value="1"/>
</dbReference>
<feature type="domain" description="SnoaL-like" evidence="2">
    <location>
        <begin position="12"/>
        <end position="151"/>
    </location>
</feature>
<dbReference type="AlphaFoldDB" id="A0A9P4ISH3"/>
<comment type="caution">
    <text evidence="3">The sequence shown here is derived from an EMBL/GenBank/DDBJ whole genome shotgun (WGS) entry which is preliminary data.</text>
</comment>
<evidence type="ECO:0000313" key="3">
    <source>
        <dbReference type="EMBL" id="KAF2105034.1"/>
    </source>
</evidence>
<dbReference type="InterPro" id="IPR037401">
    <property type="entry name" value="SnoaL-like"/>
</dbReference>
<dbReference type="SUPFAM" id="SSF54427">
    <property type="entry name" value="NTF2-like"/>
    <property type="match status" value="1"/>
</dbReference>
<dbReference type="EMBL" id="ML978121">
    <property type="protein sequence ID" value="KAF2105034.1"/>
    <property type="molecule type" value="Genomic_DNA"/>
</dbReference>
<keyword evidence="4" id="KW-1185">Reference proteome</keyword>
<sequence>MSTEERNKAVINEYFDRYWAKGDVSVVDELCTDDVIQHYPNHGARYGRAGMKKMLSDFREACRNPKTIHRINVFLTNNSQAFPDLTFRAYGGPVIAEGDYVAARWIGGGTHTGVAFDDLNVGKLDKPNTGKKIYFSGMTYFALTKDGKIKEEMAEEGGLQVMQQLGSVPGPNPGKEPKYDQQGDYIY</sequence>
<feature type="region of interest" description="Disordered" evidence="1">
    <location>
        <begin position="164"/>
        <end position="187"/>
    </location>
</feature>
<protein>
    <submittedName>
        <fullName evidence="3">NTF2-like protein</fullName>
    </submittedName>
</protein>
<name>A0A9P4ISH3_9PEZI</name>
<dbReference type="Pfam" id="PF12680">
    <property type="entry name" value="SnoaL_2"/>
    <property type="match status" value="1"/>
</dbReference>
<evidence type="ECO:0000313" key="4">
    <source>
        <dbReference type="Proteomes" id="UP000799772"/>
    </source>
</evidence>
<dbReference type="PANTHER" id="PTHR38436:SF1">
    <property type="entry name" value="ESTER CYCLASE"/>
    <property type="match status" value="1"/>
</dbReference>